<feature type="transmembrane region" description="Helical" evidence="8">
    <location>
        <begin position="31"/>
        <end position="52"/>
    </location>
</feature>
<proteinExistence type="inferred from homology"/>
<feature type="transmembrane region" description="Helical" evidence="8">
    <location>
        <begin position="72"/>
        <end position="96"/>
    </location>
</feature>
<evidence type="ECO:0000256" key="5">
    <source>
        <dbReference type="ARBA" id="ARBA00022989"/>
    </source>
</evidence>
<dbReference type="PRINTS" id="PR01434">
    <property type="entry name" value="NADHDHGNASE5"/>
</dbReference>
<evidence type="ECO:0000256" key="4">
    <source>
        <dbReference type="ARBA" id="ARBA00022692"/>
    </source>
</evidence>
<keyword evidence="4 7" id="KW-0812">Transmembrane</keyword>
<keyword evidence="6 8" id="KW-0472">Membrane</keyword>
<evidence type="ECO:0000256" key="1">
    <source>
        <dbReference type="ARBA" id="ARBA00004651"/>
    </source>
</evidence>
<keyword evidence="3" id="KW-1003">Cell membrane</keyword>
<feature type="transmembrane region" description="Helical" evidence="8">
    <location>
        <begin position="242"/>
        <end position="260"/>
    </location>
</feature>
<dbReference type="EMBL" id="JACNEP010000004">
    <property type="protein sequence ID" value="MBC3765515.1"/>
    <property type="molecule type" value="Genomic_DNA"/>
</dbReference>
<comment type="subcellular location">
    <subcellularLocation>
        <location evidence="1">Cell membrane</location>
        <topology evidence="1">Multi-pass membrane protein</topology>
    </subcellularLocation>
    <subcellularLocation>
        <location evidence="7">Membrane</location>
        <topology evidence="7">Multi-pass membrane protein</topology>
    </subcellularLocation>
</comment>
<gene>
    <name evidence="10" type="ORF">H8B19_06480</name>
</gene>
<feature type="transmembrane region" description="Helical" evidence="8">
    <location>
        <begin position="165"/>
        <end position="187"/>
    </location>
</feature>
<dbReference type="AlphaFoldDB" id="A0A8J6LYP4"/>
<evidence type="ECO:0000313" key="11">
    <source>
        <dbReference type="Proteomes" id="UP000601768"/>
    </source>
</evidence>
<comment type="similarity">
    <text evidence="2">Belongs to the CPA3 antiporters (TC 2.A.63) subunit D family.</text>
</comment>
<sequence length="495" mass="54050">MFSHLAILQVVVPLMGAPACFMLGKARLTWLMSLLISVVTCAISIGLLLQVYQQGPISYALGGWQAPWGIEYRIDIINAYMLLIVSAMGALVLLAAKDTALTDIDEHRRPLFYVAYLLCLAGLLGIAATGDAFNVFVFLEISSLSMYCLIALNKDRRALWAAFRYLIVGTIGATFILIGIGYLYMMTGTLNMQDLAQRLPAIADNNAVISAYAFIMVGVGLKLALFPLHYWLPNAYTHAPNLVTAFLAATATKVAVYLVIRFNFFVFSPSWADFIQLGNHVLLILGSVAVLWASWIAIRQTDIKRLLAYSSVAQIGYMVMGIGMSSLLSLQASLLHLFNHALMKGGLFLVLATIALRLGSVDTSQLRGLAQRMPLTFWAFVIGGLSLIGMPATAGFISKWYLVQAAIEQQSWLLVAVVLAGSALAAIYVWKVVEVFWFTDKNTASNTRHLSQPQVPVTMSIAMWLLIIANVYFGIDTRLPVTLSEMGAQLLSGAS</sequence>
<reference evidence="10" key="2">
    <citation type="submission" date="2020-08" db="EMBL/GenBank/DDBJ databases">
        <authorList>
            <person name="Lai Q."/>
        </authorList>
    </citation>
    <scope>NUCLEOTIDE SEQUENCE</scope>
    <source>
        <strain evidence="10">S27-2</strain>
    </source>
</reference>
<evidence type="ECO:0000256" key="7">
    <source>
        <dbReference type="RuleBase" id="RU000320"/>
    </source>
</evidence>
<dbReference type="PANTHER" id="PTHR42703">
    <property type="entry name" value="NADH DEHYDROGENASE"/>
    <property type="match status" value="1"/>
</dbReference>
<evidence type="ECO:0000313" key="10">
    <source>
        <dbReference type="EMBL" id="MBC3765515.1"/>
    </source>
</evidence>
<feature type="domain" description="NADH:quinone oxidoreductase/Mrp antiporter transmembrane" evidence="9">
    <location>
        <begin position="131"/>
        <end position="423"/>
    </location>
</feature>
<feature type="transmembrane region" description="Helical" evidence="8">
    <location>
        <begin position="135"/>
        <end position="153"/>
    </location>
</feature>
<feature type="transmembrane region" description="Helical" evidence="8">
    <location>
        <begin position="454"/>
        <end position="475"/>
    </location>
</feature>
<feature type="transmembrane region" description="Helical" evidence="8">
    <location>
        <begin position="207"/>
        <end position="230"/>
    </location>
</feature>
<feature type="transmembrane region" description="Helical" evidence="8">
    <location>
        <begin position="377"/>
        <end position="400"/>
    </location>
</feature>
<evidence type="ECO:0000256" key="2">
    <source>
        <dbReference type="ARBA" id="ARBA00005346"/>
    </source>
</evidence>
<name>A0A8J6LYP4_9ALTE</name>
<accession>A0A8J6LYP4</accession>
<organism evidence="10 11">
    <name type="scientific">Neptunicella marina</name>
    <dbReference type="NCBI Taxonomy" id="2125989"/>
    <lineage>
        <taxon>Bacteria</taxon>
        <taxon>Pseudomonadati</taxon>
        <taxon>Pseudomonadota</taxon>
        <taxon>Gammaproteobacteria</taxon>
        <taxon>Alteromonadales</taxon>
        <taxon>Alteromonadaceae</taxon>
        <taxon>Neptunicella</taxon>
    </lineage>
</organism>
<dbReference type="Proteomes" id="UP000601768">
    <property type="component" value="Unassembled WGS sequence"/>
</dbReference>
<evidence type="ECO:0000256" key="8">
    <source>
        <dbReference type="SAM" id="Phobius"/>
    </source>
</evidence>
<feature type="transmembrane region" description="Helical" evidence="8">
    <location>
        <begin position="280"/>
        <end position="299"/>
    </location>
</feature>
<reference evidence="10" key="1">
    <citation type="journal article" date="2018" name="Int. J. Syst. Evol. Microbiol.">
        <title>Neptunicella marina gen. nov., sp. nov., isolated from surface seawater.</title>
        <authorList>
            <person name="Liu X."/>
            <person name="Lai Q."/>
            <person name="Du Y."/>
            <person name="Zhang X."/>
            <person name="Liu Z."/>
            <person name="Sun F."/>
            <person name="Shao Z."/>
        </authorList>
    </citation>
    <scope>NUCLEOTIDE SEQUENCE</scope>
    <source>
        <strain evidence="10">S27-2</strain>
    </source>
</reference>
<feature type="transmembrane region" description="Helical" evidence="8">
    <location>
        <begin position="412"/>
        <end position="433"/>
    </location>
</feature>
<evidence type="ECO:0000256" key="6">
    <source>
        <dbReference type="ARBA" id="ARBA00023136"/>
    </source>
</evidence>
<evidence type="ECO:0000259" key="9">
    <source>
        <dbReference type="Pfam" id="PF00361"/>
    </source>
</evidence>
<dbReference type="RefSeq" id="WP_186505989.1">
    <property type="nucleotide sequence ID" value="NZ_JACNEP010000004.1"/>
</dbReference>
<keyword evidence="11" id="KW-1185">Reference proteome</keyword>
<dbReference type="PANTHER" id="PTHR42703:SF1">
    <property type="entry name" value="NA(+)_H(+) ANTIPORTER SUBUNIT D1"/>
    <property type="match status" value="1"/>
</dbReference>
<feature type="transmembrane region" description="Helical" evidence="8">
    <location>
        <begin position="334"/>
        <end position="356"/>
    </location>
</feature>
<feature type="transmembrane region" description="Helical" evidence="8">
    <location>
        <begin position="306"/>
        <end position="328"/>
    </location>
</feature>
<dbReference type="Pfam" id="PF00361">
    <property type="entry name" value="Proton_antipo_M"/>
    <property type="match status" value="1"/>
</dbReference>
<keyword evidence="5 8" id="KW-1133">Transmembrane helix</keyword>
<dbReference type="InterPro" id="IPR001750">
    <property type="entry name" value="ND/Mrp_TM"/>
</dbReference>
<protein>
    <submittedName>
        <fullName evidence="10">Monovalent cation/H+ antiporter subunit D family protein</fullName>
    </submittedName>
</protein>
<comment type="caution">
    <text evidence="10">The sequence shown here is derived from an EMBL/GenBank/DDBJ whole genome shotgun (WGS) entry which is preliminary data.</text>
</comment>
<feature type="transmembrane region" description="Helical" evidence="8">
    <location>
        <begin position="6"/>
        <end position="24"/>
    </location>
</feature>
<feature type="transmembrane region" description="Helical" evidence="8">
    <location>
        <begin position="111"/>
        <end position="129"/>
    </location>
</feature>
<dbReference type="InterPro" id="IPR050586">
    <property type="entry name" value="CPA3_Na-H_Antiporter_D"/>
</dbReference>
<dbReference type="GO" id="GO:0005886">
    <property type="term" value="C:plasma membrane"/>
    <property type="evidence" value="ECO:0007669"/>
    <property type="project" value="UniProtKB-SubCell"/>
</dbReference>
<evidence type="ECO:0000256" key="3">
    <source>
        <dbReference type="ARBA" id="ARBA00022475"/>
    </source>
</evidence>